<dbReference type="InterPro" id="IPR015854">
    <property type="entry name" value="ABC_transpr_LolD-like"/>
</dbReference>
<evidence type="ECO:0000313" key="4">
    <source>
        <dbReference type="EMBL" id="EKX88932.1"/>
    </source>
</evidence>
<organism evidence="4 5">
    <name type="scientific">Corynebacterium durum F0235</name>
    <dbReference type="NCBI Taxonomy" id="1035195"/>
    <lineage>
        <taxon>Bacteria</taxon>
        <taxon>Bacillati</taxon>
        <taxon>Actinomycetota</taxon>
        <taxon>Actinomycetes</taxon>
        <taxon>Mycobacteriales</taxon>
        <taxon>Corynebacteriaceae</taxon>
        <taxon>Corynebacterium</taxon>
    </lineage>
</organism>
<proteinExistence type="predicted"/>
<dbReference type="PROSITE" id="PS50893">
    <property type="entry name" value="ABC_TRANSPORTER_2"/>
    <property type="match status" value="1"/>
</dbReference>
<reference evidence="4 5" key="1">
    <citation type="submission" date="2012-05" db="EMBL/GenBank/DDBJ databases">
        <authorList>
            <person name="Weinstock G."/>
            <person name="Sodergren E."/>
            <person name="Lobos E.A."/>
            <person name="Fulton L."/>
            <person name="Fulton R."/>
            <person name="Courtney L."/>
            <person name="Fronick C."/>
            <person name="O'Laughlin M."/>
            <person name="Godfrey J."/>
            <person name="Wilson R.M."/>
            <person name="Miner T."/>
            <person name="Farmer C."/>
            <person name="Delehaunty K."/>
            <person name="Cordes M."/>
            <person name="Minx P."/>
            <person name="Tomlinson C."/>
            <person name="Chen J."/>
            <person name="Wollam A."/>
            <person name="Pepin K.H."/>
            <person name="Bhonagiri V."/>
            <person name="Zhang X."/>
            <person name="Suruliraj S."/>
            <person name="Warren W."/>
            <person name="Mitreva M."/>
            <person name="Mardis E.R."/>
            <person name="Wilson R.K."/>
        </authorList>
    </citation>
    <scope>NUCLEOTIDE SEQUENCE [LARGE SCALE GENOMIC DNA]</scope>
    <source>
        <strain evidence="4 5">F0235</strain>
    </source>
</reference>
<dbReference type="Proteomes" id="UP000010445">
    <property type="component" value="Unassembled WGS sequence"/>
</dbReference>
<dbReference type="PROSITE" id="PS00211">
    <property type="entry name" value="ABC_TRANSPORTER_1"/>
    <property type="match status" value="1"/>
</dbReference>
<dbReference type="InterPro" id="IPR027417">
    <property type="entry name" value="P-loop_NTPase"/>
</dbReference>
<dbReference type="STRING" id="1035195.HMPREF9997_02158"/>
<dbReference type="HOGENOM" id="CLU_000604_1_22_11"/>
<dbReference type="Pfam" id="PF00005">
    <property type="entry name" value="ABC_tran"/>
    <property type="match status" value="1"/>
</dbReference>
<dbReference type="GO" id="GO:0005886">
    <property type="term" value="C:plasma membrane"/>
    <property type="evidence" value="ECO:0007669"/>
    <property type="project" value="TreeGrafter"/>
</dbReference>
<dbReference type="GO" id="GO:0005524">
    <property type="term" value="F:ATP binding"/>
    <property type="evidence" value="ECO:0007669"/>
    <property type="project" value="UniProtKB-KW"/>
</dbReference>
<dbReference type="GO" id="GO:0022857">
    <property type="term" value="F:transmembrane transporter activity"/>
    <property type="evidence" value="ECO:0007669"/>
    <property type="project" value="TreeGrafter"/>
</dbReference>
<dbReference type="PANTHER" id="PTHR24220">
    <property type="entry name" value="IMPORT ATP-BINDING PROTEIN"/>
    <property type="match status" value="1"/>
</dbReference>
<dbReference type="PATRIC" id="fig|1035195.3.peg.1934"/>
<evidence type="ECO:0000256" key="2">
    <source>
        <dbReference type="ARBA" id="ARBA00022840"/>
    </source>
</evidence>
<keyword evidence="5" id="KW-1185">Reference proteome</keyword>
<keyword evidence="1" id="KW-0547">Nucleotide-binding</keyword>
<dbReference type="SUPFAM" id="SSF52540">
    <property type="entry name" value="P-loop containing nucleoside triphosphate hydrolases"/>
    <property type="match status" value="1"/>
</dbReference>
<accession>L1MCJ8</accession>
<evidence type="ECO:0000256" key="1">
    <source>
        <dbReference type="ARBA" id="ARBA00022741"/>
    </source>
</evidence>
<dbReference type="eggNOG" id="COG1136">
    <property type="taxonomic scope" value="Bacteria"/>
</dbReference>
<dbReference type="EMBL" id="AMEM01000034">
    <property type="protein sequence ID" value="EKX88932.1"/>
    <property type="molecule type" value="Genomic_DNA"/>
</dbReference>
<dbReference type="InterPro" id="IPR003593">
    <property type="entry name" value="AAA+_ATPase"/>
</dbReference>
<dbReference type="RefSeq" id="WP_006061582.1">
    <property type="nucleotide sequence ID" value="NZ_KB290820.1"/>
</dbReference>
<dbReference type="PANTHER" id="PTHR24220:SF659">
    <property type="entry name" value="TRANSPORTER, PUTATIVE-RELATED"/>
    <property type="match status" value="1"/>
</dbReference>
<dbReference type="SMART" id="SM00382">
    <property type="entry name" value="AAA"/>
    <property type="match status" value="1"/>
</dbReference>
<dbReference type="InterPro" id="IPR017871">
    <property type="entry name" value="ABC_transporter-like_CS"/>
</dbReference>
<gene>
    <name evidence="4" type="ORF">HMPREF9997_02158</name>
</gene>
<comment type="caution">
    <text evidence="4">The sequence shown here is derived from an EMBL/GenBank/DDBJ whole genome shotgun (WGS) entry which is preliminary data.</text>
</comment>
<dbReference type="InterPro" id="IPR003439">
    <property type="entry name" value="ABC_transporter-like_ATP-bd"/>
</dbReference>
<evidence type="ECO:0000259" key="3">
    <source>
        <dbReference type="PROSITE" id="PS50893"/>
    </source>
</evidence>
<protein>
    <submittedName>
        <fullName evidence="4">ABC transporter, ATP-binding protein</fullName>
    </submittedName>
</protein>
<dbReference type="Gene3D" id="3.40.50.300">
    <property type="entry name" value="P-loop containing nucleotide triphosphate hydrolases"/>
    <property type="match status" value="1"/>
</dbReference>
<evidence type="ECO:0000313" key="5">
    <source>
        <dbReference type="Proteomes" id="UP000010445"/>
    </source>
</evidence>
<feature type="domain" description="ABC transporter" evidence="3">
    <location>
        <begin position="2"/>
        <end position="233"/>
    </location>
</feature>
<dbReference type="GO" id="GO:0016887">
    <property type="term" value="F:ATP hydrolysis activity"/>
    <property type="evidence" value="ECO:0007669"/>
    <property type="project" value="InterPro"/>
</dbReference>
<keyword evidence="2 4" id="KW-0067">ATP-binding</keyword>
<dbReference type="OrthoDB" id="9814623at2"/>
<dbReference type="AlphaFoldDB" id="L1MCJ8"/>
<name>L1MCJ8_9CORY</name>
<sequence length="233" mass="24974">MLSVSTLGRKITTNGKTGKNSKKAWLFRNVTFDVHAGEMVALMGQSGSGKSTLLNCMSGLAPADEGTCQVDGHMLSNVSKRHLRRNLRNHVSLIFQDHHLIPGLTLLQNVQLARSLSDATATNAQPQQLTPDEALDRLGIGVERNSLPESVSGGQAQRAAIARSLVTSVQVIFADEPTGALDGENIGKVLTEMRRACHEMKTHMVVVTHDHAVAAACDRTLLLEGGTVHASDQ</sequence>